<feature type="signal peptide" evidence="1">
    <location>
        <begin position="1"/>
        <end position="19"/>
    </location>
</feature>
<accession>A0ABN9RK18</accession>
<comment type="caution">
    <text evidence="2">The sequence shown here is derived from an EMBL/GenBank/DDBJ whole genome shotgun (WGS) entry which is preliminary data.</text>
</comment>
<feature type="chain" id="PRO_5045824221" evidence="1">
    <location>
        <begin position="20"/>
        <end position="131"/>
    </location>
</feature>
<name>A0ABN9RK18_9DINO</name>
<evidence type="ECO:0000256" key="1">
    <source>
        <dbReference type="SAM" id="SignalP"/>
    </source>
</evidence>
<keyword evidence="3" id="KW-1185">Reference proteome</keyword>
<gene>
    <name evidence="2" type="ORF">PCOR1329_LOCUS21467</name>
</gene>
<keyword evidence="1" id="KW-0732">Signal</keyword>
<organism evidence="2 3">
    <name type="scientific">Prorocentrum cordatum</name>
    <dbReference type="NCBI Taxonomy" id="2364126"/>
    <lineage>
        <taxon>Eukaryota</taxon>
        <taxon>Sar</taxon>
        <taxon>Alveolata</taxon>
        <taxon>Dinophyceae</taxon>
        <taxon>Prorocentrales</taxon>
        <taxon>Prorocentraceae</taxon>
        <taxon>Prorocentrum</taxon>
    </lineage>
</organism>
<dbReference type="EMBL" id="CAUYUJ010007074">
    <property type="protein sequence ID" value="CAK0819478.1"/>
    <property type="molecule type" value="Genomic_DNA"/>
</dbReference>
<protein>
    <submittedName>
        <fullName evidence="2">Uncharacterized protein</fullName>
    </submittedName>
</protein>
<evidence type="ECO:0000313" key="3">
    <source>
        <dbReference type="Proteomes" id="UP001189429"/>
    </source>
</evidence>
<dbReference type="Proteomes" id="UP001189429">
    <property type="component" value="Unassembled WGS sequence"/>
</dbReference>
<proteinExistence type="predicted"/>
<evidence type="ECO:0000313" key="2">
    <source>
        <dbReference type="EMBL" id="CAK0819478.1"/>
    </source>
</evidence>
<reference evidence="2" key="1">
    <citation type="submission" date="2023-10" db="EMBL/GenBank/DDBJ databases">
        <authorList>
            <person name="Chen Y."/>
            <person name="Shah S."/>
            <person name="Dougan E. K."/>
            <person name="Thang M."/>
            <person name="Chan C."/>
        </authorList>
    </citation>
    <scope>NUCLEOTIDE SEQUENCE [LARGE SCALE GENOMIC DNA]</scope>
</reference>
<feature type="non-terminal residue" evidence="2">
    <location>
        <position position="131"/>
    </location>
</feature>
<sequence>MCAMLVAVMCSHGLAYLDASSGGSADIWRRVGVAIGDRDLESSVARWIYLHLAADDVVAGRAPCRIAAGNAATDALAGMAAQAARVSELDRHRMRRVEAEAHQVRFTLVRATMDAVDAEAELAKLQGPRGD</sequence>